<dbReference type="InterPro" id="IPR014752">
    <property type="entry name" value="Arrestin-like_C"/>
</dbReference>
<proteinExistence type="predicted"/>
<feature type="region of interest" description="Disordered" evidence="1">
    <location>
        <begin position="423"/>
        <end position="526"/>
    </location>
</feature>
<evidence type="ECO:0000313" key="3">
    <source>
        <dbReference type="EMBL" id="KAJ2903567.1"/>
    </source>
</evidence>
<name>A0AAD5WSW4_9PEZI</name>
<dbReference type="Proteomes" id="UP001201980">
    <property type="component" value="Unassembled WGS sequence"/>
</dbReference>
<dbReference type="GO" id="GO:0030674">
    <property type="term" value="F:protein-macromolecule adaptor activity"/>
    <property type="evidence" value="ECO:0007669"/>
    <property type="project" value="TreeGrafter"/>
</dbReference>
<keyword evidence="4" id="KW-1185">Reference proteome</keyword>
<dbReference type="SUPFAM" id="SSF81296">
    <property type="entry name" value="E set domains"/>
    <property type="match status" value="1"/>
</dbReference>
<evidence type="ECO:0000256" key="1">
    <source>
        <dbReference type="SAM" id="MobiDB-lite"/>
    </source>
</evidence>
<organism evidence="3 4">
    <name type="scientific">Zalerion maritima</name>
    <dbReference type="NCBI Taxonomy" id="339359"/>
    <lineage>
        <taxon>Eukaryota</taxon>
        <taxon>Fungi</taxon>
        <taxon>Dikarya</taxon>
        <taxon>Ascomycota</taxon>
        <taxon>Pezizomycotina</taxon>
        <taxon>Sordariomycetes</taxon>
        <taxon>Lulworthiomycetidae</taxon>
        <taxon>Lulworthiales</taxon>
        <taxon>Lulworthiaceae</taxon>
        <taxon>Zalerion</taxon>
    </lineage>
</organism>
<dbReference type="GO" id="GO:0005886">
    <property type="term" value="C:plasma membrane"/>
    <property type="evidence" value="ECO:0007669"/>
    <property type="project" value="TreeGrafter"/>
</dbReference>
<dbReference type="InterPro" id="IPR050357">
    <property type="entry name" value="Arrestin_domain-protein"/>
</dbReference>
<gene>
    <name evidence="3" type="ORF">MKZ38_009692</name>
</gene>
<reference evidence="3" key="1">
    <citation type="submission" date="2022-07" db="EMBL/GenBank/DDBJ databases">
        <title>Draft genome sequence of Zalerion maritima ATCC 34329, a (micro)plastics degrading marine fungus.</title>
        <authorList>
            <person name="Paco A."/>
            <person name="Goncalves M.F.M."/>
            <person name="Rocha-Santos T.A.P."/>
            <person name="Alves A."/>
        </authorList>
    </citation>
    <scope>NUCLEOTIDE SEQUENCE</scope>
    <source>
        <strain evidence="3">ATCC 34329</strain>
    </source>
</reference>
<dbReference type="EMBL" id="JAKWBI020000078">
    <property type="protein sequence ID" value="KAJ2903567.1"/>
    <property type="molecule type" value="Genomic_DNA"/>
</dbReference>
<sequence>MSVRISLDNPPEFYTNLDLVTGRIILSLNRPEQVSGIVVKLEGESNTALAMPLNSPPGAYPATKTGPGEALSEAHKILYKVQQVFPEQTNPYGPTALPLQPGQHQFPFKFKMPMNNICGNPQDMARLGGVVGMGGFGSGGVRVMDGSKQLMYKHVLRTLPPSLTGFPREAEIRYYIKVTIQRPGLFKENWRFQQGLKFLPIEPPRPKATNQEAFARRPFTFRPMSPAPALKQKSSFFGKPKDVVPPGTDKIPPSVEVSARLPHPPILTCNKPIPLRLVAKKIVDSQEIVYISSLEINLIGRTRVKSYDLVNMEMSRWVVCSRSGLAIPVGLPGDAVGTESSLPNTIWQMAPLPNTITPSFITCNLQRTYELELKLGLTWGTIPQGGRHRHADMAPQSIFLPLHFSKVEVFSGIEPPAALLEATNARPPRPSPRPTATQNGPPLPARPPVSVTMSAPAVPQQQPVDPLFPPQLGTPQAAIYEQAPPSYDEAMAENMTSTVSDGNRPAYSGETNENAPSLIPGDEGKR</sequence>
<dbReference type="InterPro" id="IPR014756">
    <property type="entry name" value="Ig_E-set"/>
</dbReference>
<dbReference type="GO" id="GO:0005829">
    <property type="term" value="C:cytosol"/>
    <property type="evidence" value="ECO:0007669"/>
    <property type="project" value="TreeGrafter"/>
</dbReference>
<dbReference type="InterPro" id="IPR011021">
    <property type="entry name" value="Arrestin-like_N"/>
</dbReference>
<dbReference type="Gene3D" id="2.60.40.640">
    <property type="match status" value="1"/>
</dbReference>
<dbReference type="GO" id="GO:0031625">
    <property type="term" value="F:ubiquitin protein ligase binding"/>
    <property type="evidence" value="ECO:0007669"/>
    <property type="project" value="TreeGrafter"/>
</dbReference>
<feature type="domain" description="Arrestin-like N-terminal" evidence="2">
    <location>
        <begin position="3"/>
        <end position="117"/>
    </location>
</feature>
<dbReference type="PANTHER" id="PTHR11188">
    <property type="entry name" value="ARRESTIN DOMAIN CONTAINING PROTEIN"/>
    <property type="match status" value="1"/>
</dbReference>
<dbReference type="GO" id="GO:0070086">
    <property type="term" value="P:ubiquitin-dependent endocytosis"/>
    <property type="evidence" value="ECO:0007669"/>
    <property type="project" value="TreeGrafter"/>
</dbReference>
<evidence type="ECO:0000313" key="4">
    <source>
        <dbReference type="Proteomes" id="UP001201980"/>
    </source>
</evidence>
<protein>
    <submittedName>
        <fullName evidence="3">Arrestin-like protein</fullName>
    </submittedName>
</protein>
<dbReference type="CDD" id="cd22952">
    <property type="entry name" value="ART10-like"/>
    <property type="match status" value="1"/>
</dbReference>
<dbReference type="PANTHER" id="PTHR11188:SF166">
    <property type="entry name" value="ARRESTIN (OR S-ANTIGEN), N-TERMINAL DOMAIN PROTEIN (AFU_ORTHOLOGUE AFUA_7G02050)"/>
    <property type="match status" value="1"/>
</dbReference>
<evidence type="ECO:0000259" key="2">
    <source>
        <dbReference type="Pfam" id="PF00339"/>
    </source>
</evidence>
<accession>A0AAD5WSW4</accession>
<dbReference type="Pfam" id="PF00339">
    <property type="entry name" value="Arrestin_N"/>
    <property type="match status" value="1"/>
</dbReference>
<comment type="caution">
    <text evidence="3">The sequence shown here is derived from an EMBL/GenBank/DDBJ whole genome shotgun (WGS) entry which is preliminary data.</text>
</comment>
<dbReference type="AlphaFoldDB" id="A0AAD5WSW4"/>
<feature type="compositionally biased region" description="Low complexity" evidence="1">
    <location>
        <begin position="455"/>
        <end position="464"/>
    </location>
</feature>